<organism evidence="5 6">
    <name type="scientific">Caenorhabditis auriculariae</name>
    <dbReference type="NCBI Taxonomy" id="2777116"/>
    <lineage>
        <taxon>Eukaryota</taxon>
        <taxon>Metazoa</taxon>
        <taxon>Ecdysozoa</taxon>
        <taxon>Nematoda</taxon>
        <taxon>Chromadorea</taxon>
        <taxon>Rhabditida</taxon>
        <taxon>Rhabditina</taxon>
        <taxon>Rhabditomorpha</taxon>
        <taxon>Rhabditoidea</taxon>
        <taxon>Rhabditidae</taxon>
        <taxon>Peloderinae</taxon>
        <taxon>Caenorhabditis</taxon>
    </lineage>
</organism>
<evidence type="ECO:0000313" key="5">
    <source>
        <dbReference type="EMBL" id="CAD6198565.1"/>
    </source>
</evidence>
<evidence type="ECO:0000259" key="4">
    <source>
        <dbReference type="PROSITE" id="PS50041"/>
    </source>
</evidence>
<accession>A0A8S1HUK5</accession>
<comment type="caution">
    <text evidence="5">The sequence shown here is derived from an EMBL/GenBank/DDBJ whole genome shotgun (WGS) entry which is preliminary data.</text>
</comment>
<feature type="domain" description="C-type lectin" evidence="4">
    <location>
        <begin position="223"/>
        <end position="335"/>
    </location>
</feature>
<dbReference type="AlphaFoldDB" id="A0A8S1HUK5"/>
<dbReference type="Pfam" id="PF00059">
    <property type="entry name" value="Lectin_C"/>
    <property type="match status" value="1"/>
</dbReference>
<dbReference type="InterPro" id="IPR018378">
    <property type="entry name" value="C-type_lectin_CS"/>
</dbReference>
<dbReference type="OrthoDB" id="5838060at2759"/>
<dbReference type="Gene3D" id="3.10.100.10">
    <property type="entry name" value="Mannose-Binding Protein A, subunit A"/>
    <property type="match status" value="1"/>
</dbReference>
<keyword evidence="6" id="KW-1185">Reference proteome</keyword>
<protein>
    <recommendedName>
        <fullName evidence="4">C-type lectin domain-containing protein</fullName>
    </recommendedName>
</protein>
<evidence type="ECO:0000256" key="1">
    <source>
        <dbReference type="ARBA" id="ARBA00023157"/>
    </source>
</evidence>
<feature type="signal peptide" evidence="3">
    <location>
        <begin position="1"/>
        <end position="16"/>
    </location>
</feature>
<feature type="region of interest" description="Disordered" evidence="2">
    <location>
        <begin position="101"/>
        <end position="141"/>
    </location>
</feature>
<feature type="compositionally biased region" description="Pro residues" evidence="2">
    <location>
        <begin position="121"/>
        <end position="133"/>
    </location>
</feature>
<dbReference type="InterPro" id="IPR001304">
    <property type="entry name" value="C-type_lectin-like"/>
</dbReference>
<proteinExistence type="predicted"/>
<dbReference type="InterPro" id="IPR016187">
    <property type="entry name" value="CTDL_fold"/>
</dbReference>
<dbReference type="EMBL" id="CAJGYM010000129">
    <property type="protein sequence ID" value="CAD6198565.1"/>
    <property type="molecule type" value="Genomic_DNA"/>
</dbReference>
<evidence type="ECO:0000313" key="6">
    <source>
        <dbReference type="Proteomes" id="UP000835052"/>
    </source>
</evidence>
<name>A0A8S1HUK5_9PELO</name>
<reference evidence="5" key="1">
    <citation type="submission" date="2020-10" db="EMBL/GenBank/DDBJ databases">
        <authorList>
            <person name="Kikuchi T."/>
        </authorList>
    </citation>
    <scope>NUCLEOTIDE SEQUENCE</scope>
    <source>
        <strain evidence="5">NKZ352</strain>
    </source>
</reference>
<dbReference type="CDD" id="cd00037">
    <property type="entry name" value="CLECT"/>
    <property type="match status" value="1"/>
</dbReference>
<dbReference type="PANTHER" id="PTHR22803">
    <property type="entry name" value="MANNOSE, PHOSPHOLIPASE, LECTIN RECEPTOR RELATED"/>
    <property type="match status" value="1"/>
</dbReference>
<dbReference type="SUPFAM" id="SSF56436">
    <property type="entry name" value="C-type lectin-like"/>
    <property type="match status" value="1"/>
</dbReference>
<dbReference type="InterPro" id="IPR016186">
    <property type="entry name" value="C-type_lectin-like/link_sf"/>
</dbReference>
<gene>
    <name evidence="5" type="ORF">CAUJ_LOCUS14471</name>
</gene>
<dbReference type="SMART" id="SM00034">
    <property type="entry name" value="CLECT"/>
    <property type="match status" value="1"/>
</dbReference>
<feature type="chain" id="PRO_5035924507" description="C-type lectin domain-containing protein" evidence="3">
    <location>
        <begin position="17"/>
        <end position="336"/>
    </location>
</feature>
<dbReference type="PROSITE" id="PS50041">
    <property type="entry name" value="C_TYPE_LECTIN_2"/>
    <property type="match status" value="1"/>
</dbReference>
<evidence type="ECO:0000256" key="3">
    <source>
        <dbReference type="SAM" id="SignalP"/>
    </source>
</evidence>
<sequence length="336" mass="38059">MSILLILLTAFRLGESAVFRPFEATAAPNLSYEEPCSGFGHNWAGEIRCLRETLSQCGFSTQQVRSDRGGRSLPTAPTVFPPFTHELGGFSPGQTIYAARRSHSPSDYSSNVKPWRRPVPSSFPQPPVLQPPRPKPKATLATPLNVTSEPKINTEELIKNITTKCEKKLSEVRAAIEFEFRTRLKTAESILSAELDELRRSNDNEHREFNKRIDLLSARVHQFDGKEYAYMERREAWYDAEETCVGWGGHLASVESEKENSFIATLIKGDAAWIGLNDVQKENIFVNTDMKKTTFRAWKKGQPDNESHNENCVEVNVKGDWSDMFCLVSRPFICKR</sequence>
<dbReference type="PROSITE" id="PS00615">
    <property type="entry name" value="C_TYPE_LECTIN_1"/>
    <property type="match status" value="1"/>
</dbReference>
<keyword evidence="3" id="KW-0732">Signal</keyword>
<dbReference type="InterPro" id="IPR050111">
    <property type="entry name" value="C-type_lectin/snaclec_domain"/>
</dbReference>
<keyword evidence="1" id="KW-1015">Disulfide bond</keyword>
<dbReference type="Proteomes" id="UP000835052">
    <property type="component" value="Unassembled WGS sequence"/>
</dbReference>
<evidence type="ECO:0000256" key="2">
    <source>
        <dbReference type="SAM" id="MobiDB-lite"/>
    </source>
</evidence>